<sequence>MLDKMQKYRKALGHEYQGDAIFLDKLITAIKGSPELAGVLEKNPPTSKETIDYLRMANRAYKAKNSITTGQYIIDKDDETMYTDRNYRNNNCGFRGKRGYSGNNRFAYRGNMRKRGPNYTRDYGHQSHRRSFSEKYGDDNYSFRKRCFICHKSGCWSNKHSEEERQYATHLIMRGERITNDEMDTYIADFEGDLIGSPQYVIDDADEDLEESTNDGYAGATFLSDCAFTHRITG</sequence>
<comment type="caution">
    <text evidence="1">The sequence shown here is derived from an EMBL/GenBank/DDBJ whole genome shotgun (WGS) entry which is preliminary data.</text>
</comment>
<dbReference type="OrthoDB" id="5429862at2759"/>
<reference evidence="1 2" key="1">
    <citation type="journal article" date="2018" name="BMC Genomics">
        <title>Comparative genome analyses reveal sequence features reflecting distinct modes of host-adaptation between dicot and monocot powdery mildew.</title>
        <authorList>
            <person name="Wu Y."/>
            <person name="Ma X."/>
            <person name="Pan Z."/>
            <person name="Kale S.D."/>
            <person name="Song Y."/>
            <person name="King H."/>
            <person name="Zhang Q."/>
            <person name="Presley C."/>
            <person name="Deng X."/>
            <person name="Wei C.I."/>
            <person name="Xiao S."/>
        </authorList>
    </citation>
    <scope>NUCLEOTIDE SEQUENCE [LARGE SCALE GENOMIC DNA]</scope>
    <source>
        <strain evidence="1">UCSC1</strain>
    </source>
</reference>
<accession>A0A420J5E7</accession>
<dbReference type="Proteomes" id="UP000285405">
    <property type="component" value="Unassembled WGS sequence"/>
</dbReference>
<evidence type="ECO:0000313" key="1">
    <source>
        <dbReference type="EMBL" id="RKF82012.1"/>
    </source>
</evidence>
<organism evidence="1 2">
    <name type="scientific">Golovinomyces cichoracearum</name>
    <dbReference type="NCBI Taxonomy" id="62708"/>
    <lineage>
        <taxon>Eukaryota</taxon>
        <taxon>Fungi</taxon>
        <taxon>Dikarya</taxon>
        <taxon>Ascomycota</taxon>
        <taxon>Pezizomycotina</taxon>
        <taxon>Leotiomycetes</taxon>
        <taxon>Erysiphales</taxon>
        <taxon>Erysiphaceae</taxon>
        <taxon>Golovinomyces</taxon>
    </lineage>
</organism>
<dbReference type="AlphaFoldDB" id="A0A420J5E7"/>
<gene>
    <name evidence="1" type="ORF">GcC1_019043</name>
</gene>
<protein>
    <submittedName>
        <fullName evidence="1">Integrase and RNaseH domain-containing protein</fullName>
    </submittedName>
</protein>
<dbReference type="EMBL" id="MCBR01001917">
    <property type="protein sequence ID" value="RKF82012.1"/>
    <property type="molecule type" value="Genomic_DNA"/>
</dbReference>
<proteinExistence type="predicted"/>
<name>A0A420J5E7_9PEZI</name>
<evidence type="ECO:0000313" key="2">
    <source>
        <dbReference type="Proteomes" id="UP000285405"/>
    </source>
</evidence>